<evidence type="ECO:0000256" key="10">
    <source>
        <dbReference type="ARBA" id="ARBA00023014"/>
    </source>
</evidence>
<evidence type="ECO:0000256" key="8">
    <source>
        <dbReference type="ARBA" id="ARBA00022839"/>
    </source>
</evidence>
<proteinExistence type="inferred from homology"/>
<organism evidence="15 16">
    <name type="scientific">Desulfonatronum thiosulfatophilum</name>
    <dbReference type="NCBI Taxonomy" id="617002"/>
    <lineage>
        <taxon>Bacteria</taxon>
        <taxon>Pseudomonadati</taxon>
        <taxon>Thermodesulfobacteriota</taxon>
        <taxon>Desulfovibrionia</taxon>
        <taxon>Desulfovibrionales</taxon>
        <taxon>Desulfonatronaceae</taxon>
        <taxon>Desulfonatronum</taxon>
    </lineage>
</organism>
<keyword evidence="16" id="KW-1185">Reference proteome</keyword>
<evidence type="ECO:0000256" key="7">
    <source>
        <dbReference type="ARBA" id="ARBA00022801"/>
    </source>
</evidence>
<keyword evidence="9 13" id="KW-0408">Iron</keyword>
<dbReference type="PANTHER" id="PTHR36531">
    <property type="entry name" value="CRISPR-ASSOCIATED EXONUCLEASE CAS4"/>
    <property type="match status" value="1"/>
</dbReference>
<dbReference type="GO" id="GO:0051607">
    <property type="term" value="P:defense response to virus"/>
    <property type="evidence" value="ECO:0007669"/>
    <property type="project" value="UniProtKB-KW"/>
</dbReference>
<evidence type="ECO:0000256" key="12">
    <source>
        <dbReference type="ARBA" id="ARBA00023211"/>
    </source>
</evidence>
<evidence type="ECO:0000313" key="16">
    <source>
        <dbReference type="Proteomes" id="UP000198771"/>
    </source>
</evidence>
<dbReference type="GO" id="GO:0046872">
    <property type="term" value="F:metal ion binding"/>
    <property type="evidence" value="ECO:0007669"/>
    <property type="project" value="UniProtKB-KW"/>
</dbReference>
<evidence type="ECO:0000256" key="9">
    <source>
        <dbReference type="ARBA" id="ARBA00023004"/>
    </source>
</evidence>
<keyword evidence="8 13" id="KW-0269">Exonuclease</keyword>
<dbReference type="CDD" id="cd09637">
    <property type="entry name" value="Cas4_I-A_I-B_I-C_I-D_II-B"/>
    <property type="match status" value="1"/>
</dbReference>
<keyword evidence="12 13" id="KW-0464">Manganese</keyword>
<evidence type="ECO:0000256" key="3">
    <source>
        <dbReference type="ARBA" id="ARBA00012768"/>
    </source>
</evidence>
<keyword evidence="11 13" id="KW-0051">Antiviral defense</keyword>
<evidence type="ECO:0000259" key="14">
    <source>
        <dbReference type="Pfam" id="PF01930"/>
    </source>
</evidence>
<dbReference type="InterPro" id="IPR051827">
    <property type="entry name" value="Cas4_exonuclease"/>
</dbReference>
<evidence type="ECO:0000256" key="1">
    <source>
        <dbReference type="ARBA" id="ARBA00001966"/>
    </source>
</evidence>
<dbReference type="PANTHER" id="PTHR36531:SF6">
    <property type="entry name" value="DNA REPLICATION ATP-DEPENDENT HELICASE_NUCLEASE DNA2"/>
    <property type="match status" value="1"/>
</dbReference>
<comment type="cofactor">
    <cofactor evidence="13">
        <name>iron-sulfur cluster</name>
        <dbReference type="ChEBI" id="CHEBI:30408"/>
    </cofactor>
</comment>
<name>A0A1G6EVL4_9BACT</name>
<dbReference type="EC" id="3.1.12.1" evidence="3 13"/>
<sequence>MYTEADLLPLSALQHLLFCPRQCALIHIEQVWTENRFTAEGRVMHERVDSRQRETRGKVRIETGVPLRSLSLGISGRADLVEYHLKGQEWVPFPVEYKRGRPKKDSCDAVQLCAQALCLEEMLDRQVPEGALFYGQNRRRRDVAIDEKLRRETMDAAAHLHDLIRSGITPPARYEKKCDSCSLLELCLPKVAGSAKNVQRYLSRILVEPT</sequence>
<evidence type="ECO:0000256" key="6">
    <source>
        <dbReference type="ARBA" id="ARBA00022723"/>
    </source>
</evidence>
<dbReference type="InterPro" id="IPR011604">
    <property type="entry name" value="PDDEXK-like_dom_sf"/>
</dbReference>
<evidence type="ECO:0000256" key="2">
    <source>
        <dbReference type="ARBA" id="ARBA00009189"/>
    </source>
</evidence>
<dbReference type="STRING" id="617002.SAMN05660653_03192"/>
<dbReference type="AlphaFoldDB" id="A0A1G6EVL4"/>
<keyword evidence="6 13" id="KW-0479">Metal-binding</keyword>
<feature type="domain" description="DUF83" evidence="14">
    <location>
        <begin position="11"/>
        <end position="188"/>
    </location>
</feature>
<dbReference type="Gene3D" id="3.90.320.10">
    <property type="match status" value="1"/>
</dbReference>
<evidence type="ECO:0000256" key="11">
    <source>
        <dbReference type="ARBA" id="ARBA00023118"/>
    </source>
</evidence>
<dbReference type="Proteomes" id="UP000198771">
    <property type="component" value="Unassembled WGS sequence"/>
</dbReference>
<comment type="function">
    <text evidence="13">CRISPR (clustered regularly interspaced short palindromic repeat) is an adaptive immune system that provides protection against mobile genetic elements (viruses, transposable elements and conjugative plasmids). CRISPR clusters contain sequences complementary to antecedent mobile elements and target invading nucleic acids. CRISPR clusters are transcribed and processed into CRISPR RNA (crRNA).</text>
</comment>
<dbReference type="EMBL" id="FMXO01000024">
    <property type="protein sequence ID" value="SDB61312.1"/>
    <property type="molecule type" value="Genomic_DNA"/>
</dbReference>
<comment type="cofactor">
    <cofactor evidence="1">
        <name>[4Fe-4S] cluster</name>
        <dbReference type="ChEBI" id="CHEBI:49883"/>
    </cofactor>
</comment>
<reference evidence="15 16" key="1">
    <citation type="submission" date="2016-10" db="EMBL/GenBank/DDBJ databases">
        <authorList>
            <person name="de Groot N.N."/>
        </authorList>
    </citation>
    <scope>NUCLEOTIDE SEQUENCE [LARGE SCALE GENOMIC DNA]</scope>
    <source>
        <strain evidence="15 16">ASO4-2</strain>
    </source>
</reference>
<comment type="cofactor">
    <cofactor evidence="13">
        <name>Mg(2+)</name>
        <dbReference type="ChEBI" id="CHEBI:18420"/>
    </cofactor>
    <cofactor evidence="13">
        <name>Mn(2+)</name>
        <dbReference type="ChEBI" id="CHEBI:29035"/>
    </cofactor>
    <text evidence="13">Mg(2+) or Mn(2+) required for ssDNA cleavage activity.</text>
</comment>
<gene>
    <name evidence="15" type="ORF">SAMN05660653_03192</name>
</gene>
<evidence type="ECO:0000256" key="13">
    <source>
        <dbReference type="RuleBase" id="RU365022"/>
    </source>
</evidence>
<dbReference type="NCBIfam" id="TIGR00372">
    <property type="entry name" value="cas4"/>
    <property type="match status" value="1"/>
</dbReference>
<dbReference type="Pfam" id="PF01930">
    <property type="entry name" value="Cas_Cas4"/>
    <property type="match status" value="1"/>
</dbReference>
<evidence type="ECO:0000256" key="4">
    <source>
        <dbReference type="ARBA" id="ARBA00020049"/>
    </source>
</evidence>
<dbReference type="OrthoDB" id="9781776at2"/>
<dbReference type="GO" id="GO:0004527">
    <property type="term" value="F:exonuclease activity"/>
    <property type="evidence" value="ECO:0007669"/>
    <property type="project" value="UniProtKB-KW"/>
</dbReference>
<dbReference type="RefSeq" id="WP_092123899.1">
    <property type="nucleotide sequence ID" value="NZ_FMXO01000024.1"/>
</dbReference>
<comment type="similarity">
    <text evidence="2 13">Belongs to the CRISPR-associated exonuclease Cas4 family.</text>
</comment>
<dbReference type="GO" id="GO:0051536">
    <property type="term" value="F:iron-sulfur cluster binding"/>
    <property type="evidence" value="ECO:0007669"/>
    <property type="project" value="UniProtKB-KW"/>
</dbReference>
<protein>
    <recommendedName>
        <fullName evidence="4 13">CRISPR-associated exonuclease Cas4</fullName>
        <ecNumber evidence="3 13">3.1.12.1</ecNumber>
    </recommendedName>
</protein>
<keyword evidence="7 13" id="KW-0378">Hydrolase</keyword>
<keyword evidence="5 13" id="KW-0540">Nuclease</keyword>
<keyword evidence="10 13" id="KW-0411">Iron-sulfur</keyword>
<dbReference type="InterPro" id="IPR022765">
    <property type="entry name" value="Dna2/Cas4_DUF83"/>
</dbReference>
<evidence type="ECO:0000256" key="5">
    <source>
        <dbReference type="ARBA" id="ARBA00022722"/>
    </source>
</evidence>
<accession>A0A1G6EVL4</accession>
<evidence type="ECO:0000313" key="15">
    <source>
        <dbReference type="EMBL" id="SDB61312.1"/>
    </source>
</evidence>
<dbReference type="InterPro" id="IPR013343">
    <property type="entry name" value="CRISPR-assoc_prot_Cas4"/>
</dbReference>